<dbReference type="AlphaFoldDB" id="A0A1F7RMN1"/>
<protein>
    <recommendedName>
        <fullName evidence="5">Radical SAM core domain-containing protein</fullName>
    </recommendedName>
</protein>
<dbReference type="Proteomes" id="UP000178526">
    <property type="component" value="Unassembled WGS sequence"/>
</dbReference>
<dbReference type="SFLD" id="SFLDS00029">
    <property type="entry name" value="Radical_SAM"/>
    <property type="match status" value="1"/>
</dbReference>
<dbReference type="PROSITE" id="PS51918">
    <property type="entry name" value="RADICAL_SAM"/>
    <property type="match status" value="1"/>
</dbReference>
<keyword evidence="4" id="KW-0411">Iron-sulfur</keyword>
<evidence type="ECO:0000256" key="1">
    <source>
        <dbReference type="ARBA" id="ARBA00022691"/>
    </source>
</evidence>
<keyword evidence="2" id="KW-0479">Metal-binding</keyword>
<dbReference type="CDD" id="cd01335">
    <property type="entry name" value="Radical_SAM"/>
    <property type="match status" value="1"/>
</dbReference>
<proteinExistence type="predicted"/>
<evidence type="ECO:0000256" key="4">
    <source>
        <dbReference type="ARBA" id="ARBA00023014"/>
    </source>
</evidence>
<keyword evidence="1" id="KW-0949">S-adenosyl-L-methionine</keyword>
<dbReference type="InterPro" id="IPR007197">
    <property type="entry name" value="rSAM"/>
</dbReference>
<sequence length="297" mass="33976">MQRIDLKTGFLCNNNCSFCVQGHKKKFGNKESGELRRHIKKSAKDGCKGIVFTGGEPTIRPDILDLVKYAKESGFELIQIQSNGRRFAYVDFCKQIISAGANEFSPALHGHIPELHDYLTNAKGAFSQTIRGIINLKRLKQPIITNTVITKSNYRHLPDIARLLVKLKVDQFQLAFVHALGHAAENFDSVVPRKSLIEPYVKKALDIGINTGVRVMTEGIPYCFMRGYEKYIAEEIIPDTKIYDLDNVIEDYSKLRMDEGKKRGPNCKKCKYFKKCEGPWREYPEKFGWGEFKPIYE</sequence>
<dbReference type="InterPro" id="IPR013785">
    <property type="entry name" value="Aldolase_TIM"/>
</dbReference>
<evidence type="ECO:0000313" key="6">
    <source>
        <dbReference type="EMBL" id="OGL42835.1"/>
    </source>
</evidence>
<organism evidence="6 7">
    <name type="scientific">Candidatus Schekmanbacteria bacterium GWA2_38_11</name>
    <dbReference type="NCBI Taxonomy" id="1817876"/>
    <lineage>
        <taxon>Bacteria</taxon>
        <taxon>Candidatus Schekmaniibacteriota</taxon>
    </lineage>
</organism>
<evidence type="ECO:0000313" key="7">
    <source>
        <dbReference type="Proteomes" id="UP000178526"/>
    </source>
</evidence>
<dbReference type="GO" id="GO:0046872">
    <property type="term" value="F:metal ion binding"/>
    <property type="evidence" value="ECO:0007669"/>
    <property type="project" value="UniProtKB-KW"/>
</dbReference>
<dbReference type="GO" id="GO:0051536">
    <property type="term" value="F:iron-sulfur cluster binding"/>
    <property type="evidence" value="ECO:0007669"/>
    <property type="project" value="UniProtKB-KW"/>
</dbReference>
<dbReference type="InterPro" id="IPR050377">
    <property type="entry name" value="Radical_SAM_PqqE_MftC-like"/>
</dbReference>
<dbReference type="SUPFAM" id="SSF102114">
    <property type="entry name" value="Radical SAM enzymes"/>
    <property type="match status" value="1"/>
</dbReference>
<dbReference type="SFLD" id="SFLDG01067">
    <property type="entry name" value="SPASM/twitch_domain_containing"/>
    <property type="match status" value="1"/>
</dbReference>
<dbReference type="EMBL" id="MGDB01000024">
    <property type="protein sequence ID" value="OGL42835.1"/>
    <property type="molecule type" value="Genomic_DNA"/>
</dbReference>
<evidence type="ECO:0000256" key="2">
    <source>
        <dbReference type="ARBA" id="ARBA00022723"/>
    </source>
</evidence>
<name>A0A1F7RMN1_9BACT</name>
<dbReference type="Gene3D" id="3.20.20.70">
    <property type="entry name" value="Aldolase class I"/>
    <property type="match status" value="1"/>
</dbReference>
<evidence type="ECO:0000259" key="5">
    <source>
        <dbReference type="PROSITE" id="PS51918"/>
    </source>
</evidence>
<gene>
    <name evidence="6" type="ORF">A2042_04010</name>
</gene>
<dbReference type="PANTHER" id="PTHR11228:SF34">
    <property type="entry name" value="TUNGSTEN-CONTAINING ALDEHYDE FERREDOXIN OXIDOREDUCTASE COFACTOR MODIFYING PROTEIN"/>
    <property type="match status" value="1"/>
</dbReference>
<dbReference type="PANTHER" id="PTHR11228">
    <property type="entry name" value="RADICAL SAM DOMAIN PROTEIN"/>
    <property type="match status" value="1"/>
</dbReference>
<dbReference type="InterPro" id="IPR058240">
    <property type="entry name" value="rSAM_sf"/>
</dbReference>
<keyword evidence="3" id="KW-0408">Iron</keyword>
<comment type="caution">
    <text evidence="6">The sequence shown here is derived from an EMBL/GenBank/DDBJ whole genome shotgun (WGS) entry which is preliminary data.</text>
</comment>
<reference evidence="6 7" key="1">
    <citation type="journal article" date="2016" name="Nat. Commun.">
        <title>Thousands of microbial genomes shed light on interconnected biogeochemical processes in an aquifer system.</title>
        <authorList>
            <person name="Anantharaman K."/>
            <person name="Brown C.T."/>
            <person name="Hug L.A."/>
            <person name="Sharon I."/>
            <person name="Castelle C.J."/>
            <person name="Probst A.J."/>
            <person name="Thomas B.C."/>
            <person name="Singh A."/>
            <person name="Wilkins M.J."/>
            <person name="Karaoz U."/>
            <person name="Brodie E.L."/>
            <person name="Williams K.H."/>
            <person name="Hubbard S.S."/>
            <person name="Banfield J.F."/>
        </authorList>
    </citation>
    <scope>NUCLEOTIDE SEQUENCE [LARGE SCALE GENOMIC DNA]</scope>
</reference>
<feature type="domain" description="Radical SAM core" evidence="5">
    <location>
        <begin position="1"/>
        <end position="214"/>
    </location>
</feature>
<evidence type="ECO:0000256" key="3">
    <source>
        <dbReference type="ARBA" id="ARBA00023004"/>
    </source>
</evidence>
<dbReference type="Pfam" id="PF04055">
    <property type="entry name" value="Radical_SAM"/>
    <property type="match status" value="1"/>
</dbReference>
<dbReference type="GO" id="GO:0003824">
    <property type="term" value="F:catalytic activity"/>
    <property type="evidence" value="ECO:0007669"/>
    <property type="project" value="InterPro"/>
</dbReference>
<accession>A0A1F7RMN1</accession>